<dbReference type="RefSeq" id="WP_006722127.1">
    <property type="nucleotide sequence ID" value="NZ_CP085935.1"/>
</dbReference>
<dbReference type="InterPro" id="IPR038136">
    <property type="entry name" value="CofD-like_dom_sf"/>
</dbReference>
<dbReference type="Pfam" id="PF01933">
    <property type="entry name" value="CofD"/>
    <property type="match status" value="1"/>
</dbReference>
<dbReference type="Proteomes" id="UP000003560">
    <property type="component" value="Unassembled WGS sequence"/>
</dbReference>
<dbReference type="OrthoDB" id="9783842at2"/>
<dbReference type="PANTHER" id="PTHR30135">
    <property type="entry name" value="UNCHARACTERIZED PROTEIN YVCK-RELATED"/>
    <property type="match status" value="1"/>
</dbReference>
<organism evidence="3 4">
    <name type="scientific">Collinsella stercoris DSM 13279</name>
    <dbReference type="NCBI Taxonomy" id="445975"/>
    <lineage>
        <taxon>Bacteria</taxon>
        <taxon>Bacillati</taxon>
        <taxon>Actinomycetota</taxon>
        <taxon>Coriobacteriia</taxon>
        <taxon>Coriobacteriales</taxon>
        <taxon>Coriobacteriaceae</taxon>
        <taxon>Collinsella</taxon>
    </lineage>
</organism>
<dbReference type="NCBIfam" id="TIGR01826">
    <property type="entry name" value="CofD_related"/>
    <property type="match status" value="1"/>
</dbReference>
<evidence type="ECO:0000256" key="1">
    <source>
        <dbReference type="ARBA" id="ARBA00022490"/>
    </source>
</evidence>
<reference evidence="3 4" key="2">
    <citation type="submission" date="2008-10" db="EMBL/GenBank/DDBJ databases">
        <authorList>
            <person name="Fulton L."/>
            <person name="Clifton S."/>
            <person name="Fulton B."/>
            <person name="Xu J."/>
            <person name="Minx P."/>
            <person name="Pepin K.H."/>
            <person name="Johnson M."/>
            <person name="Thiruvilangam P."/>
            <person name="Bhonagiri V."/>
            <person name="Nash W.E."/>
            <person name="Mardis E.R."/>
            <person name="Wilson R.K."/>
        </authorList>
    </citation>
    <scope>NUCLEOTIDE SEQUENCE [LARGE SCALE GENOMIC DNA]</scope>
    <source>
        <strain evidence="3 4">DSM 13279</strain>
    </source>
</reference>
<reference evidence="3 4" key="1">
    <citation type="submission" date="2008-10" db="EMBL/GenBank/DDBJ databases">
        <title>Draft genome sequence of Collinsella stercoris (DSM 13279).</title>
        <authorList>
            <person name="Sudarsanam P."/>
            <person name="Ley R."/>
            <person name="Guruge J."/>
            <person name="Turnbaugh P.J."/>
            <person name="Mahowald M."/>
            <person name="Liep D."/>
            <person name="Gordon J."/>
        </authorList>
    </citation>
    <scope>NUCLEOTIDE SEQUENCE [LARGE SCALE GENOMIC DNA]</scope>
    <source>
        <strain evidence="3 4">DSM 13279</strain>
    </source>
</reference>
<dbReference type="GO" id="GO:0043743">
    <property type="term" value="F:LPPG:FO 2-phospho-L-lactate transferase activity"/>
    <property type="evidence" value="ECO:0007669"/>
    <property type="project" value="InterPro"/>
</dbReference>
<dbReference type="HOGENOM" id="CLU_044041_0_1_11"/>
<dbReference type="GO" id="GO:0008360">
    <property type="term" value="P:regulation of cell shape"/>
    <property type="evidence" value="ECO:0007669"/>
    <property type="project" value="UniProtKB-UniRule"/>
</dbReference>
<dbReference type="CDD" id="cd07187">
    <property type="entry name" value="YvcK_like"/>
    <property type="match status" value="1"/>
</dbReference>
<name>B6GEG6_9ACTN</name>
<dbReference type="InterPro" id="IPR010119">
    <property type="entry name" value="Gluconeogen_factor"/>
</dbReference>
<dbReference type="PANTHER" id="PTHR30135:SF3">
    <property type="entry name" value="GLUCONEOGENESIS FACTOR-RELATED"/>
    <property type="match status" value="1"/>
</dbReference>
<keyword evidence="1 2" id="KW-0963">Cytoplasm</keyword>
<comment type="similarity">
    <text evidence="2">Belongs to the gluconeogenesis factor family.</text>
</comment>
<keyword evidence="4" id="KW-1185">Reference proteome</keyword>
<evidence type="ECO:0000256" key="2">
    <source>
        <dbReference type="HAMAP-Rule" id="MF_00973"/>
    </source>
</evidence>
<dbReference type="EMBL" id="ABXJ01000149">
    <property type="protein sequence ID" value="EEA89317.1"/>
    <property type="molecule type" value="Genomic_DNA"/>
</dbReference>
<comment type="function">
    <text evidence="2">Required for morphogenesis under gluconeogenic growth conditions.</text>
</comment>
<dbReference type="Gene3D" id="3.40.50.10680">
    <property type="entry name" value="CofD-like domains"/>
    <property type="match status" value="1"/>
</dbReference>
<dbReference type="STRING" id="445975.COLSTE_02511"/>
<dbReference type="GeneID" id="98001706"/>
<evidence type="ECO:0000313" key="4">
    <source>
        <dbReference type="Proteomes" id="UP000003560"/>
    </source>
</evidence>
<comment type="subcellular location">
    <subcellularLocation>
        <location evidence="2">Cytoplasm</location>
    </subcellularLocation>
</comment>
<dbReference type="AlphaFoldDB" id="B6GEG6"/>
<proteinExistence type="inferred from homology"/>
<evidence type="ECO:0000313" key="3">
    <source>
        <dbReference type="EMBL" id="EEA89317.1"/>
    </source>
</evidence>
<dbReference type="HAMAP" id="MF_00973">
    <property type="entry name" value="Gluconeogen_factor"/>
    <property type="match status" value="1"/>
</dbReference>
<gene>
    <name evidence="3" type="ORF">COLSTE_02511</name>
</gene>
<dbReference type="InterPro" id="IPR002882">
    <property type="entry name" value="CofD"/>
</dbReference>
<comment type="caution">
    <text evidence="3">The sequence shown here is derived from an EMBL/GenBank/DDBJ whole genome shotgun (WGS) entry which is preliminary data.</text>
</comment>
<accession>B6GEG6</accession>
<sequence length="343" mass="36157">MSTRRLKAVSIGGGTGQPRLIAALRLMGAQIDSVVAMADDGGSTGLLREQEHVVPPGDVRKCLSALAEDPASPIARAFAHRFPYIDDHALGNLLLVALAKEAGSFVEAIDVCERLLGCIGHVHPSTLELVSLAGQTREGDIVHGQARISYGMRAFSRVWLEPADARANNRAVQAILDADVVVMGPGSLFTSIIPNVLVAGIRDALCATRATRVFVCPKIDSLGETSGMSVADHVEALAACGLEHALDAVLVHRASEPEFVYPYEKRAWERAVADAAAGETVVSTEAIAAAKGAPFGPIRTTEEDLERIRAVAGRVLVRDFTGTQSPAVHDAGRLAAALAEVVR</sequence>
<protein>
    <recommendedName>
        <fullName evidence="2">Putative gluconeogenesis factor</fullName>
    </recommendedName>
</protein>
<dbReference type="eggNOG" id="COG0391">
    <property type="taxonomic scope" value="Bacteria"/>
</dbReference>
<dbReference type="SUPFAM" id="SSF142338">
    <property type="entry name" value="CofD-like"/>
    <property type="match status" value="1"/>
</dbReference>
<dbReference type="GO" id="GO:0005737">
    <property type="term" value="C:cytoplasm"/>
    <property type="evidence" value="ECO:0007669"/>
    <property type="project" value="UniProtKB-SubCell"/>
</dbReference>